<dbReference type="EMBL" id="CP104395">
    <property type="protein sequence ID" value="WEL19085.1"/>
    <property type="molecule type" value="Genomic_DNA"/>
</dbReference>
<dbReference type="InterPro" id="IPR004481">
    <property type="entry name" value="K/Na/Ca-exchanger"/>
</dbReference>
<feature type="transmembrane region" description="Helical" evidence="5">
    <location>
        <begin position="165"/>
        <end position="184"/>
    </location>
</feature>
<feature type="domain" description="Sodium/calcium exchanger membrane region" evidence="6">
    <location>
        <begin position="13"/>
        <end position="66"/>
    </location>
</feature>
<feature type="domain" description="Sodium/calcium exchanger membrane region" evidence="6">
    <location>
        <begin position="114"/>
        <end position="224"/>
    </location>
</feature>
<feature type="transmembrane region" description="Helical" evidence="5">
    <location>
        <begin position="315"/>
        <end position="337"/>
    </location>
</feature>
<evidence type="ECO:0000313" key="7">
    <source>
        <dbReference type="EMBL" id="WEL19085.1"/>
    </source>
</evidence>
<reference evidence="7 8" key="1">
    <citation type="submission" date="2022-09" db="EMBL/GenBank/DDBJ databases">
        <title>Xylan utilization by haloarchaea-nanohaloarchaea associations.</title>
        <authorList>
            <person name="Yakimov M."/>
        </authorList>
    </citation>
    <scope>NUCLEOTIDE SEQUENCE [LARGE SCALE GENOMIC DNA]</scope>
    <source>
        <strain evidence="7 8">SVXNc</strain>
    </source>
</reference>
<evidence type="ECO:0000313" key="8">
    <source>
        <dbReference type="Proteomes" id="UP001218034"/>
    </source>
</evidence>
<evidence type="ECO:0000256" key="5">
    <source>
        <dbReference type="SAM" id="Phobius"/>
    </source>
</evidence>
<dbReference type="Proteomes" id="UP001218034">
    <property type="component" value="Chromosome"/>
</dbReference>
<feature type="transmembrane region" description="Helical" evidence="5">
    <location>
        <begin position="42"/>
        <end position="66"/>
    </location>
</feature>
<sequence>MVLGFTGTLPVALIGLLSIILLVYGAEIVVSKMEGVAKYYGVSEVVIAMTIVAIGTSLPELALHLIGSANILLSSQSPLQLFLVDPGVLMFGNHTEAANLLVQQGKITGAAAANSSEVFMGTSGAVLGANIGSDVVQQTLVLGLVIMSSALLADKHSFKFSEKFLIRDYAPMMGTTLMTLILALNWRGVISFLTGGPLTVSGTLTRLDGLVLVGSFIAYMLYLYTTRTEELASQGDVEASQRPLADFLIGIAAMGLVIGSAEVFLRVVEVAVAQTGLSESMIGVATVGIVSAFPEMITAISGLRHGSEGVSLGTLIGSNITNPLLAIGSGAIISTYAVPRPLVLWDLPMETVTAGLLLAYMFSKEKAGTKLAKPFKIIGLDSVARRLENTENRKLSIAGAFLLVLLYFVYIYVRFTYFQYDFAH</sequence>
<dbReference type="GeneID" id="90589488"/>
<dbReference type="Pfam" id="PF01699">
    <property type="entry name" value="Na_Ca_ex"/>
    <property type="match status" value="3"/>
</dbReference>
<dbReference type="PANTHER" id="PTHR10846:SF8">
    <property type="entry name" value="INNER MEMBRANE PROTEIN YRBG"/>
    <property type="match status" value="1"/>
</dbReference>
<evidence type="ECO:0000256" key="3">
    <source>
        <dbReference type="ARBA" id="ARBA00022989"/>
    </source>
</evidence>
<evidence type="ECO:0000256" key="2">
    <source>
        <dbReference type="ARBA" id="ARBA00022692"/>
    </source>
</evidence>
<feature type="transmembrane region" description="Helical" evidence="5">
    <location>
        <begin position="280"/>
        <end position="303"/>
    </location>
</feature>
<dbReference type="PANTHER" id="PTHR10846">
    <property type="entry name" value="SODIUM/POTASSIUM/CALCIUM EXCHANGER"/>
    <property type="match status" value="1"/>
</dbReference>
<protein>
    <submittedName>
        <fullName evidence="7">Ca2 /Na antiporter</fullName>
    </submittedName>
</protein>
<organism evidence="7 8">
    <name type="scientific">Candidatus Nanohalococcus occultus</name>
    <dbReference type="NCBI Taxonomy" id="2978047"/>
    <lineage>
        <taxon>Archaea</taxon>
        <taxon>Candidatus Nanohalarchaeota</taxon>
        <taxon>Candidatus Nanohalarchaeota incertae sedis</taxon>
        <taxon>Candidatus Nanohalococcus</taxon>
    </lineage>
</organism>
<dbReference type="RefSeq" id="WP_347721957.1">
    <property type="nucleotide sequence ID" value="NZ_CP104395.1"/>
</dbReference>
<feature type="transmembrane region" description="Helical" evidence="5">
    <location>
        <begin position="244"/>
        <end position="268"/>
    </location>
</feature>
<keyword evidence="2 5" id="KW-0812">Transmembrane</keyword>
<keyword evidence="3 5" id="KW-1133">Transmembrane helix</keyword>
<evidence type="ECO:0000256" key="1">
    <source>
        <dbReference type="ARBA" id="ARBA00004141"/>
    </source>
</evidence>
<accession>A0ABY8CED9</accession>
<dbReference type="InterPro" id="IPR044880">
    <property type="entry name" value="NCX_ion-bd_dom_sf"/>
</dbReference>
<evidence type="ECO:0000256" key="4">
    <source>
        <dbReference type="ARBA" id="ARBA00023136"/>
    </source>
</evidence>
<name>A0ABY8CED9_9ARCH</name>
<keyword evidence="4 5" id="KW-0472">Membrane</keyword>
<dbReference type="InterPro" id="IPR004837">
    <property type="entry name" value="NaCa_Exmemb"/>
</dbReference>
<proteinExistence type="predicted"/>
<feature type="transmembrane region" description="Helical" evidence="5">
    <location>
        <begin position="395"/>
        <end position="413"/>
    </location>
</feature>
<comment type="subcellular location">
    <subcellularLocation>
        <location evidence="1">Membrane</location>
        <topology evidence="1">Multi-pass membrane protein</topology>
    </subcellularLocation>
</comment>
<gene>
    <name evidence="7" type="primary">ecm27</name>
    <name evidence="7" type="ORF">SVXNc_0053</name>
</gene>
<feature type="transmembrane region" description="Helical" evidence="5">
    <location>
        <begin position="135"/>
        <end position="153"/>
    </location>
</feature>
<evidence type="ECO:0000259" key="6">
    <source>
        <dbReference type="Pfam" id="PF01699"/>
    </source>
</evidence>
<keyword evidence="8" id="KW-1185">Reference proteome</keyword>
<dbReference type="Gene3D" id="1.20.1420.30">
    <property type="entry name" value="NCX, central ion-binding region"/>
    <property type="match status" value="2"/>
</dbReference>
<feature type="transmembrane region" description="Helical" evidence="5">
    <location>
        <begin position="204"/>
        <end position="224"/>
    </location>
</feature>
<feature type="domain" description="Sodium/calcium exchanger membrane region" evidence="6">
    <location>
        <begin position="248"/>
        <end position="415"/>
    </location>
</feature>
<feature type="transmembrane region" description="Helical" evidence="5">
    <location>
        <begin position="343"/>
        <end position="363"/>
    </location>
</feature>
<feature type="transmembrane region" description="Helical" evidence="5">
    <location>
        <begin position="12"/>
        <end position="30"/>
    </location>
</feature>